<keyword evidence="4" id="KW-1185">Reference proteome</keyword>
<name>A0A250XBX5_9CHLO</name>
<gene>
    <name evidence="3" type="ORF">CEUSTIGMA_g8020.t1</name>
</gene>
<dbReference type="GO" id="GO:0008610">
    <property type="term" value="P:lipid biosynthetic process"/>
    <property type="evidence" value="ECO:0007669"/>
    <property type="project" value="TreeGrafter"/>
</dbReference>
<dbReference type="InterPro" id="IPR000073">
    <property type="entry name" value="AB_hydrolase_1"/>
</dbReference>
<accession>A0A250XBX5</accession>
<dbReference type="Gene3D" id="3.40.50.1820">
    <property type="entry name" value="alpha/beta hydrolase"/>
    <property type="match status" value="1"/>
</dbReference>
<evidence type="ECO:0000256" key="1">
    <source>
        <dbReference type="SAM" id="MobiDB-lite"/>
    </source>
</evidence>
<feature type="region of interest" description="Disordered" evidence="1">
    <location>
        <begin position="60"/>
        <end position="80"/>
    </location>
</feature>
<reference evidence="3 4" key="1">
    <citation type="submission" date="2017-08" db="EMBL/GenBank/DDBJ databases">
        <title>Acidophilic green algal genome provides insights into adaptation to an acidic environment.</title>
        <authorList>
            <person name="Hirooka S."/>
            <person name="Hirose Y."/>
            <person name="Kanesaki Y."/>
            <person name="Higuchi S."/>
            <person name="Fujiwara T."/>
            <person name="Onuma R."/>
            <person name="Era A."/>
            <person name="Ohbayashi R."/>
            <person name="Uzuka A."/>
            <person name="Nozaki H."/>
            <person name="Yoshikawa H."/>
            <person name="Miyagishima S.Y."/>
        </authorList>
    </citation>
    <scope>NUCLEOTIDE SEQUENCE [LARGE SCALE GENOMIC DNA]</scope>
    <source>
        <strain evidence="3 4">NIES-2499</strain>
    </source>
</reference>
<dbReference type="AlphaFoldDB" id="A0A250XBX5"/>
<proteinExistence type="predicted"/>
<dbReference type="PANTHER" id="PTHR11487:SF0">
    <property type="entry name" value="S-ACYL FATTY ACID SYNTHASE THIOESTERASE, MEDIUM CHAIN"/>
    <property type="match status" value="1"/>
</dbReference>
<evidence type="ECO:0000259" key="2">
    <source>
        <dbReference type="Pfam" id="PF12697"/>
    </source>
</evidence>
<dbReference type="SUPFAM" id="SSF53474">
    <property type="entry name" value="alpha/beta-Hydrolases"/>
    <property type="match status" value="1"/>
</dbReference>
<protein>
    <recommendedName>
        <fullName evidence="2">AB hydrolase-1 domain-containing protein</fullName>
    </recommendedName>
</protein>
<dbReference type="PANTHER" id="PTHR11487">
    <property type="entry name" value="THIOESTERASE"/>
    <property type="match status" value="1"/>
</dbReference>
<dbReference type="Proteomes" id="UP000232323">
    <property type="component" value="Unassembled WGS sequence"/>
</dbReference>
<feature type="compositionally biased region" description="Polar residues" evidence="1">
    <location>
        <begin position="61"/>
        <end position="73"/>
    </location>
</feature>
<evidence type="ECO:0000313" key="3">
    <source>
        <dbReference type="EMBL" id="GAX80583.1"/>
    </source>
</evidence>
<organism evidence="3 4">
    <name type="scientific">Chlamydomonas eustigma</name>
    <dbReference type="NCBI Taxonomy" id="1157962"/>
    <lineage>
        <taxon>Eukaryota</taxon>
        <taxon>Viridiplantae</taxon>
        <taxon>Chlorophyta</taxon>
        <taxon>core chlorophytes</taxon>
        <taxon>Chlorophyceae</taxon>
        <taxon>CS clade</taxon>
        <taxon>Chlamydomonadales</taxon>
        <taxon>Chlamydomonadaceae</taxon>
        <taxon>Chlamydomonas</taxon>
    </lineage>
</organism>
<feature type="domain" description="AB hydrolase-1" evidence="2">
    <location>
        <begin position="178"/>
        <end position="413"/>
    </location>
</feature>
<dbReference type="OrthoDB" id="541883at2759"/>
<dbReference type="InterPro" id="IPR029058">
    <property type="entry name" value="AB_hydrolase_fold"/>
</dbReference>
<comment type="caution">
    <text evidence="3">The sequence shown here is derived from an EMBL/GenBank/DDBJ whole genome shotgun (WGS) entry which is preliminary data.</text>
</comment>
<dbReference type="EMBL" id="BEGY01000054">
    <property type="protein sequence ID" value="GAX80583.1"/>
    <property type="molecule type" value="Genomic_DNA"/>
</dbReference>
<dbReference type="Pfam" id="PF12697">
    <property type="entry name" value="Abhydrolase_6"/>
    <property type="match status" value="1"/>
</dbReference>
<dbReference type="InterPro" id="IPR012223">
    <property type="entry name" value="TEII"/>
</dbReference>
<evidence type="ECO:0000313" key="4">
    <source>
        <dbReference type="Proteomes" id="UP000232323"/>
    </source>
</evidence>
<sequence length="436" mass="48940">MDDQMLRRINLIEVLIEELIACGLPTPNIPEDAAEMWTEDEIEALFQGYGKRGSAAGGTGNFCSKDSQSSSNPYAPRYPLKAHDQAPLNAAIQAPSQEKTDVPDDKRLVHDFDPPSLEQESLWFPALKRTGCPSDTPLRLRVICFHSAGNAEDMFSSEGTGARRAPSPLLDWCRTFGAEVLAVQLPGRGNRSKESPCDSARQAAFLALNMLASRLGSGHSTSQSDAGDDRQVPYVVVSHSMGCWVAYETLRMAMRSGLPMPIAWFPSAMPAPDIDEKHRPWRRQSTLNEGQFKEECRGWGISEEVFTPSMWPIYQLLLRSDFRIFDEYDWELGRDITDVSIPTGSALKEMTTEPIPGESKLLPTTFHFPIHSYFGKKDQRISQSMVQEWHRFTEGPFTCTAIHGNHLWPLQRAPKQQWLSDIVAKLQCLMSTKDSY</sequence>
<dbReference type="STRING" id="1157962.A0A250XBX5"/>